<dbReference type="EMBL" id="CP128401">
    <property type="protein sequence ID" value="WJW70190.1"/>
    <property type="molecule type" value="Genomic_DNA"/>
</dbReference>
<evidence type="ECO:0000259" key="14">
    <source>
        <dbReference type="SMART" id="SM00998"/>
    </source>
</evidence>
<keyword evidence="16" id="KW-0614">Plasmid</keyword>
<dbReference type="InterPro" id="IPR004769">
    <property type="entry name" value="Pur_lyase"/>
</dbReference>
<sequence length="431" mass="48856">MIERYTRPEMGRIWSEQNRINKWLEVEIAVCEAWAVRGVIPEEDITAIRKATVSLERMLEIEKETDHDVIAFLRATGETVGEAARFIHLGLTSTDVVDTALSLQVKEAGALLRQDVVELTEAITRRALEHRNTIMIGRTHGMHAEPTTFGYKLAIWVDEMRRHLERLDAACDTMAVGKLSGAVGTHANIPPDIEADVCKLLGLSTAAVSTQTLQRDRHADFITTLALIGASLEKFSTEIRHLQRTEVREVEEPFHEKQQGSSAMPHKRNPHRSERIAGFARMLRGHAITALENVALWHERDISHSSTERVIFPDACILLDYALAEMTEIIGKLVVFPQQMLYNLESSGGLTFSQQVLLKLVEKGLGRQEAYKLVQKHAMKAWRERGSFIENLRSDPEITTRLSDEEIQGVFDYAYHLKYIDVAFERLDLKN</sequence>
<dbReference type="EC" id="4.3.2.2" evidence="4 11"/>
<dbReference type="Proteomes" id="UP000521676">
    <property type="component" value="Unassembled WGS sequence"/>
</dbReference>
<dbReference type="GO" id="GO:0004018">
    <property type="term" value="F:N6-(1,2-dicarboxyethyl)AMP AMP-lyase (fumarate-forming) activity"/>
    <property type="evidence" value="ECO:0007669"/>
    <property type="project" value="UniProtKB-UniRule"/>
</dbReference>
<dbReference type="Pfam" id="PF10397">
    <property type="entry name" value="ADSL_C"/>
    <property type="match status" value="1"/>
</dbReference>
<dbReference type="FunFam" id="1.20.200.10:FF:000008">
    <property type="entry name" value="Adenylosuccinate lyase"/>
    <property type="match status" value="1"/>
</dbReference>
<dbReference type="AlphaFoldDB" id="A0A8T7M419"/>
<evidence type="ECO:0000256" key="4">
    <source>
        <dbReference type="ARBA" id="ARBA00012339"/>
    </source>
</evidence>
<dbReference type="PRINTS" id="PR00149">
    <property type="entry name" value="FUMRATELYASE"/>
</dbReference>
<comment type="similarity">
    <text evidence="3 12">Belongs to the lyase 1 family. Adenylosuccinate lyase subfamily.</text>
</comment>
<keyword evidence="18" id="KW-1185">Reference proteome</keyword>
<dbReference type="PRINTS" id="PR00145">
    <property type="entry name" value="ARGSUCLYASE"/>
</dbReference>
<dbReference type="InterPro" id="IPR008948">
    <property type="entry name" value="L-Aspartase-like"/>
</dbReference>
<dbReference type="Gene3D" id="1.20.200.10">
    <property type="entry name" value="Fumarase/aspartase (Central domain)"/>
    <property type="match status" value="1"/>
</dbReference>
<protein>
    <recommendedName>
        <fullName evidence="5 11">Adenylosuccinate lyase</fullName>
        <shortName evidence="12">ASL</shortName>
        <ecNumber evidence="4 11">4.3.2.2</ecNumber>
    </recommendedName>
    <alternativeName>
        <fullName evidence="9 12">Adenylosuccinase</fullName>
    </alternativeName>
</protein>
<dbReference type="Pfam" id="PF00206">
    <property type="entry name" value="Lyase_1"/>
    <property type="match status" value="1"/>
</dbReference>
<dbReference type="SUPFAM" id="SSF48557">
    <property type="entry name" value="L-aspartase-like"/>
    <property type="match status" value="1"/>
</dbReference>
<gene>
    <name evidence="16" type="primary">purB</name>
    <name evidence="15" type="ORF">HXX08_13235</name>
    <name evidence="16" type="ORF">OZ401_004698</name>
</gene>
<evidence type="ECO:0000256" key="12">
    <source>
        <dbReference type="RuleBase" id="RU361172"/>
    </source>
</evidence>
<dbReference type="SMART" id="SM00998">
    <property type="entry name" value="ADSL_C"/>
    <property type="match status" value="1"/>
</dbReference>
<dbReference type="GO" id="GO:0005829">
    <property type="term" value="C:cytosol"/>
    <property type="evidence" value="ECO:0007669"/>
    <property type="project" value="TreeGrafter"/>
</dbReference>
<evidence type="ECO:0000313" key="17">
    <source>
        <dbReference type="Proteomes" id="UP000521676"/>
    </source>
</evidence>
<evidence type="ECO:0000256" key="13">
    <source>
        <dbReference type="SAM" id="MobiDB-lite"/>
    </source>
</evidence>
<geneLocation type="plasmid" evidence="16 18">
    <name>unnamed1</name>
</geneLocation>
<evidence type="ECO:0000256" key="11">
    <source>
        <dbReference type="NCBIfam" id="TIGR00928"/>
    </source>
</evidence>
<keyword evidence="7 12" id="KW-0456">Lyase</keyword>
<evidence type="ECO:0000313" key="18">
    <source>
        <dbReference type="Proteomes" id="UP001431572"/>
    </source>
</evidence>
<dbReference type="PANTHER" id="PTHR43172">
    <property type="entry name" value="ADENYLOSUCCINATE LYASE"/>
    <property type="match status" value="1"/>
</dbReference>
<evidence type="ECO:0000256" key="8">
    <source>
        <dbReference type="ARBA" id="ARBA00024477"/>
    </source>
</evidence>
<feature type="compositionally biased region" description="Basic and acidic residues" evidence="13">
    <location>
        <begin position="249"/>
        <end position="258"/>
    </location>
</feature>
<dbReference type="InterPro" id="IPR022761">
    <property type="entry name" value="Fumarate_lyase_N"/>
</dbReference>
<feature type="region of interest" description="Disordered" evidence="13">
    <location>
        <begin position="249"/>
        <end position="271"/>
    </location>
</feature>
<evidence type="ECO:0000256" key="6">
    <source>
        <dbReference type="ARBA" id="ARBA00022755"/>
    </source>
</evidence>
<dbReference type="PANTHER" id="PTHR43172:SF1">
    <property type="entry name" value="ADENYLOSUCCINATE LYASE"/>
    <property type="match status" value="1"/>
</dbReference>
<evidence type="ECO:0000256" key="10">
    <source>
        <dbReference type="ARBA" id="ARBA00049115"/>
    </source>
</evidence>
<evidence type="ECO:0000256" key="5">
    <source>
        <dbReference type="ARBA" id="ARBA00017058"/>
    </source>
</evidence>
<evidence type="ECO:0000256" key="3">
    <source>
        <dbReference type="ARBA" id="ARBA00008273"/>
    </source>
</evidence>
<proteinExistence type="inferred from homology"/>
<organism evidence="15 17">
    <name type="scientific">Candidatus Chlorohelix allophototropha</name>
    <dbReference type="NCBI Taxonomy" id="3003348"/>
    <lineage>
        <taxon>Bacteria</taxon>
        <taxon>Bacillati</taxon>
        <taxon>Chloroflexota</taxon>
        <taxon>Chloroflexia</taxon>
        <taxon>Candidatus Chloroheliales</taxon>
        <taxon>Candidatus Chloroheliaceae</taxon>
        <taxon>Candidatus Chlorohelix</taxon>
    </lineage>
</organism>
<dbReference type="Proteomes" id="UP001431572">
    <property type="component" value="Plasmid unnamed1"/>
</dbReference>
<name>A0A8T7M419_9CHLR</name>
<evidence type="ECO:0000256" key="7">
    <source>
        <dbReference type="ARBA" id="ARBA00023239"/>
    </source>
</evidence>
<dbReference type="Gene3D" id="1.10.275.10">
    <property type="entry name" value="Fumarase/aspartase (N-terminal domain)"/>
    <property type="match status" value="1"/>
</dbReference>
<evidence type="ECO:0000313" key="16">
    <source>
        <dbReference type="EMBL" id="WJW70190.1"/>
    </source>
</evidence>
<dbReference type="NCBIfam" id="TIGR00928">
    <property type="entry name" value="purB"/>
    <property type="match status" value="1"/>
</dbReference>
<comment type="catalytic activity">
    <reaction evidence="8">
        <text>(2S)-2-[5-amino-1-(5-phospho-beta-D-ribosyl)imidazole-4-carboxamido]succinate = 5-amino-1-(5-phospho-beta-D-ribosyl)imidazole-4-carboxamide + fumarate</text>
        <dbReference type="Rhea" id="RHEA:23920"/>
        <dbReference type="ChEBI" id="CHEBI:29806"/>
        <dbReference type="ChEBI" id="CHEBI:58443"/>
        <dbReference type="ChEBI" id="CHEBI:58475"/>
        <dbReference type="EC" id="4.3.2.2"/>
    </reaction>
    <physiologicalReaction direction="left-to-right" evidence="8">
        <dbReference type="Rhea" id="RHEA:23921"/>
    </physiologicalReaction>
</comment>
<dbReference type="InterPro" id="IPR000362">
    <property type="entry name" value="Fumarate_lyase_fam"/>
</dbReference>
<comment type="catalytic activity">
    <reaction evidence="10">
        <text>N(6)-(1,2-dicarboxyethyl)-AMP = fumarate + AMP</text>
        <dbReference type="Rhea" id="RHEA:16853"/>
        <dbReference type="ChEBI" id="CHEBI:29806"/>
        <dbReference type="ChEBI" id="CHEBI:57567"/>
        <dbReference type="ChEBI" id="CHEBI:456215"/>
        <dbReference type="EC" id="4.3.2.2"/>
    </reaction>
    <physiologicalReaction direction="left-to-right" evidence="10">
        <dbReference type="Rhea" id="RHEA:16854"/>
    </physiologicalReaction>
</comment>
<evidence type="ECO:0000313" key="15">
    <source>
        <dbReference type="EMBL" id="NWJ46825.1"/>
    </source>
</evidence>
<comment type="pathway">
    <text evidence="2 12">Purine metabolism; AMP biosynthesis via de novo pathway; AMP from IMP: step 2/2.</text>
</comment>
<keyword evidence="6 12" id="KW-0658">Purine biosynthesis</keyword>
<evidence type="ECO:0000256" key="1">
    <source>
        <dbReference type="ARBA" id="ARBA00004706"/>
    </source>
</evidence>
<accession>A0A8T7M419</accession>
<dbReference type="PROSITE" id="PS00163">
    <property type="entry name" value="FUMARATE_LYASES"/>
    <property type="match status" value="1"/>
</dbReference>
<evidence type="ECO:0000256" key="2">
    <source>
        <dbReference type="ARBA" id="ARBA00004734"/>
    </source>
</evidence>
<dbReference type="FunFam" id="1.10.40.30:FF:000007">
    <property type="entry name" value="Adenylosuccinate lyase"/>
    <property type="match status" value="1"/>
</dbReference>
<feature type="domain" description="Adenylosuccinate lyase C-terminal" evidence="14">
    <location>
        <begin position="348"/>
        <end position="428"/>
    </location>
</feature>
<dbReference type="GO" id="GO:0070626">
    <property type="term" value="F:(S)-2-(5-amino-1-(5-phospho-D-ribosyl)imidazole-4-carboxamido) succinate lyase (fumarate-forming) activity"/>
    <property type="evidence" value="ECO:0007669"/>
    <property type="project" value="TreeGrafter"/>
</dbReference>
<dbReference type="GO" id="GO:0044208">
    <property type="term" value="P:'de novo' AMP biosynthetic process"/>
    <property type="evidence" value="ECO:0007669"/>
    <property type="project" value="TreeGrafter"/>
</dbReference>
<comment type="pathway">
    <text evidence="1 12">Purine metabolism; IMP biosynthesis via de novo pathway; 5-amino-1-(5-phospho-D-ribosyl)imidazole-4-carboxamide from 5-amino-1-(5-phospho-D-ribosyl)imidazole-4-carboxylate: step 2/2.</text>
</comment>
<evidence type="ECO:0000256" key="9">
    <source>
        <dbReference type="ARBA" id="ARBA00030717"/>
    </source>
</evidence>
<dbReference type="InterPro" id="IPR024083">
    <property type="entry name" value="Fumarase/histidase_N"/>
</dbReference>
<dbReference type="Gene3D" id="1.10.40.30">
    <property type="entry name" value="Fumarase/aspartase (C-terminal domain)"/>
    <property type="match status" value="1"/>
</dbReference>
<dbReference type="CDD" id="cd01360">
    <property type="entry name" value="Adenylsuccinate_lyase_1"/>
    <property type="match status" value="1"/>
</dbReference>
<dbReference type="InterPro" id="IPR020557">
    <property type="entry name" value="Fumarate_lyase_CS"/>
</dbReference>
<dbReference type="RefSeq" id="WP_341472067.1">
    <property type="nucleotide sequence ID" value="NZ_CP128401.1"/>
</dbReference>
<reference evidence="15 17" key="1">
    <citation type="submission" date="2020-06" db="EMBL/GenBank/DDBJ databases">
        <title>Anoxygenic phototrophic Chloroflexota member uses a Type I reaction center.</title>
        <authorList>
            <person name="Tsuji J.M."/>
            <person name="Shaw N.A."/>
            <person name="Nagashima S."/>
            <person name="Venkiteswaran J."/>
            <person name="Schiff S.L."/>
            <person name="Hanada S."/>
            <person name="Tank M."/>
            <person name="Neufeld J.D."/>
        </authorList>
    </citation>
    <scope>NUCLEOTIDE SEQUENCE [LARGE SCALE GENOMIC DNA]</scope>
    <source>
        <strain evidence="15">L227-S17</strain>
    </source>
</reference>
<reference evidence="16" key="2">
    <citation type="journal article" date="2024" name="Nature">
        <title>Anoxygenic phototroph of the Chloroflexota uses a type I reaction centre.</title>
        <authorList>
            <person name="Tsuji J.M."/>
            <person name="Shaw N.A."/>
            <person name="Nagashima S."/>
            <person name="Venkiteswaran J.J."/>
            <person name="Schiff S.L."/>
            <person name="Watanabe T."/>
            <person name="Fukui M."/>
            <person name="Hanada S."/>
            <person name="Tank M."/>
            <person name="Neufeld J.D."/>
        </authorList>
    </citation>
    <scope>NUCLEOTIDE SEQUENCE</scope>
    <source>
        <strain evidence="16">L227-S17</strain>
        <plasmid evidence="16 18">unnamed1</plasmid>
    </source>
</reference>
<dbReference type="InterPro" id="IPR019468">
    <property type="entry name" value="AdenyloSucc_lyase_C"/>
</dbReference>
<dbReference type="EMBL" id="JACATZ010000001">
    <property type="protein sequence ID" value="NWJ46825.1"/>
    <property type="molecule type" value="Genomic_DNA"/>
</dbReference>